<dbReference type="Proteomes" id="UP000277537">
    <property type="component" value="Unassembled WGS sequence"/>
</dbReference>
<proteinExistence type="predicted"/>
<protein>
    <submittedName>
        <fullName evidence="1">Uncharacterized protein</fullName>
    </submittedName>
</protein>
<gene>
    <name evidence="1" type="ORF">EGT73_10435</name>
</gene>
<sequence>MTAPHQKHPKNYVKALSDKHYIYFIKIAFRLGTSSKILQDKSFIFVGQGTDKSTYKNALNAKPYKAYGVLLRYAVCHATSNKKYGFVLLRPAKFCFTG</sequence>
<comment type="caution">
    <text evidence="1">The sequence shown here is derived from an EMBL/GenBank/DDBJ whole genome shotgun (WGS) entry which is preliminary data.</text>
</comment>
<evidence type="ECO:0000313" key="1">
    <source>
        <dbReference type="EMBL" id="RSE22401.1"/>
    </source>
</evidence>
<accession>A0A427UP82</accession>
<dbReference type="EMBL" id="RHXE01000022">
    <property type="protein sequence ID" value="RSE22401.1"/>
    <property type="molecule type" value="Genomic_DNA"/>
</dbReference>
<reference evidence="1 2" key="1">
    <citation type="submission" date="2018-10" db="EMBL/GenBank/DDBJ databases">
        <title>Transmission dynamics of multidrug resistant bacteria on intensive care unit surfaces.</title>
        <authorList>
            <person name="D'Souza A.W."/>
            <person name="Potter R.F."/>
            <person name="Wallace M."/>
            <person name="Shupe A."/>
            <person name="Patel S."/>
            <person name="Sun S."/>
            <person name="Gul D."/>
            <person name="Kwon J.H."/>
            <person name="Andleeb S."/>
            <person name="Burnham C.-A.D."/>
            <person name="Dantas G."/>
        </authorList>
    </citation>
    <scope>NUCLEOTIDE SEQUENCE [LARGE SCALE GENOMIC DNA]</scope>
    <source>
        <strain evidence="1 2">AJ_385</strain>
    </source>
</reference>
<organism evidence="1 2">
    <name type="scientific">Acinetobacter johnsonii</name>
    <dbReference type="NCBI Taxonomy" id="40214"/>
    <lineage>
        <taxon>Bacteria</taxon>
        <taxon>Pseudomonadati</taxon>
        <taxon>Pseudomonadota</taxon>
        <taxon>Gammaproteobacteria</taxon>
        <taxon>Moraxellales</taxon>
        <taxon>Moraxellaceae</taxon>
        <taxon>Acinetobacter</taxon>
    </lineage>
</organism>
<evidence type="ECO:0000313" key="2">
    <source>
        <dbReference type="Proteomes" id="UP000277537"/>
    </source>
</evidence>
<name>A0A427UP82_ACIJO</name>
<dbReference type="AlphaFoldDB" id="A0A427UP82"/>